<organism evidence="2 3">
    <name type="scientific">Sorghum bicolor</name>
    <name type="common">Sorghum</name>
    <name type="synonym">Sorghum vulgare</name>
    <dbReference type="NCBI Taxonomy" id="4558"/>
    <lineage>
        <taxon>Eukaryota</taxon>
        <taxon>Viridiplantae</taxon>
        <taxon>Streptophyta</taxon>
        <taxon>Embryophyta</taxon>
        <taxon>Tracheophyta</taxon>
        <taxon>Spermatophyta</taxon>
        <taxon>Magnoliopsida</taxon>
        <taxon>Liliopsida</taxon>
        <taxon>Poales</taxon>
        <taxon>Poaceae</taxon>
        <taxon>PACMAD clade</taxon>
        <taxon>Panicoideae</taxon>
        <taxon>Andropogonodae</taxon>
        <taxon>Andropogoneae</taxon>
        <taxon>Sorghinae</taxon>
        <taxon>Sorghum</taxon>
    </lineage>
</organism>
<evidence type="ECO:0000313" key="3">
    <source>
        <dbReference type="Proteomes" id="UP000000768"/>
    </source>
</evidence>
<sequence length="304" mass="33260">MSHPLNPANLCTLHLLKHCHCGAQVPSLCKPVEHTVTGPHARAAPERPHFVEHLEGAIEFACVGKCAKQQVRKERRSRGARGEEGCQDRAGVGGAAGAGEDVEQLGVREEGGAGRGEAEEVQRGVGVEADPAQRRVEDAGVRGPEEERRRAAAEKRWRRRRRVRRPRSVASVAASAEVSAEEWMPRRRKENDRRRQRIWGHEWGWSVPELGQDFRWSISAAERTGSCSPPLDIASATPPLAAGARAGGMTPPAPRVLVLVLETSTAPDWDVLDLRATRHPCRLPRPCRTAALNSAPLRVRALNG</sequence>
<feature type="region of interest" description="Disordered" evidence="1">
    <location>
        <begin position="74"/>
        <end position="166"/>
    </location>
</feature>
<reference evidence="3" key="2">
    <citation type="journal article" date="2018" name="Plant J.">
        <title>The Sorghum bicolor reference genome: improved assembly, gene annotations, a transcriptome atlas, and signatures of genome organization.</title>
        <authorList>
            <person name="McCormick R.F."/>
            <person name="Truong S.K."/>
            <person name="Sreedasyam A."/>
            <person name="Jenkins J."/>
            <person name="Shu S."/>
            <person name="Sims D."/>
            <person name="Kennedy M."/>
            <person name="Amirebrahimi M."/>
            <person name="Weers B.D."/>
            <person name="McKinley B."/>
            <person name="Mattison A."/>
            <person name="Morishige D.T."/>
            <person name="Grimwood J."/>
            <person name="Schmutz J."/>
            <person name="Mullet J.E."/>
        </authorList>
    </citation>
    <scope>NUCLEOTIDE SEQUENCE [LARGE SCALE GENOMIC DNA]</scope>
    <source>
        <strain evidence="3">cv. BTx623</strain>
    </source>
</reference>
<dbReference type="EMBL" id="CM000761">
    <property type="protein sequence ID" value="OQU90288.1"/>
    <property type="molecule type" value="Genomic_DNA"/>
</dbReference>
<feature type="compositionally biased region" description="Basic and acidic residues" evidence="1">
    <location>
        <begin position="106"/>
        <end position="122"/>
    </location>
</feature>
<feature type="compositionally biased region" description="Basic residues" evidence="1">
    <location>
        <begin position="156"/>
        <end position="166"/>
    </location>
</feature>
<feature type="compositionally biased region" description="Basic and acidic residues" evidence="1">
    <location>
        <begin position="131"/>
        <end position="155"/>
    </location>
</feature>
<proteinExistence type="predicted"/>
<keyword evidence="3" id="KW-1185">Reference proteome</keyword>
<name>A0A1W0W7B1_SORBI</name>
<dbReference type="InParanoid" id="A0A1W0W7B1"/>
<evidence type="ECO:0000256" key="1">
    <source>
        <dbReference type="SAM" id="MobiDB-lite"/>
    </source>
</evidence>
<gene>
    <name evidence="2" type="ORF">SORBI_3002G380150</name>
</gene>
<evidence type="ECO:0000313" key="2">
    <source>
        <dbReference type="EMBL" id="OQU90288.1"/>
    </source>
</evidence>
<dbReference type="AlphaFoldDB" id="A0A1W0W7B1"/>
<reference evidence="2 3" key="1">
    <citation type="journal article" date="2009" name="Nature">
        <title>The Sorghum bicolor genome and the diversification of grasses.</title>
        <authorList>
            <person name="Paterson A.H."/>
            <person name="Bowers J.E."/>
            <person name="Bruggmann R."/>
            <person name="Dubchak I."/>
            <person name="Grimwood J."/>
            <person name="Gundlach H."/>
            <person name="Haberer G."/>
            <person name="Hellsten U."/>
            <person name="Mitros T."/>
            <person name="Poliakov A."/>
            <person name="Schmutz J."/>
            <person name="Spannagl M."/>
            <person name="Tang H."/>
            <person name="Wang X."/>
            <person name="Wicker T."/>
            <person name="Bharti A.K."/>
            <person name="Chapman J."/>
            <person name="Feltus F.A."/>
            <person name="Gowik U."/>
            <person name="Grigoriev I.V."/>
            <person name="Lyons E."/>
            <person name="Maher C.A."/>
            <person name="Martis M."/>
            <person name="Narechania A."/>
            <person name="Otillar R.P."/>
            <person name="Penning B.W."/>
            <person name="Salamov A.A."/>
            <person name="Wang Y."/>
            <person name="Zhang L."/>
            <person name="Carpita N.C."/>
            <person name="Freeling M."/>
            <person name="Gingle A.R."/>
            <person name="Hash C.T."/>
            <person name="Keller B."/>
            <person name="Klein P."/>
            <person name="Kresovich S."/>
            <person name="McCann M.C."/>
            <person name="Ming R."/>
            <person name="Peterson D.G."/>
            <person name="Mehboob-ur-Rahman"/>
            <person name="Ware D."/>
            <person name="Westhoff P."/>
            <person name="Mayer K.F."/>
            <person name="Messing J."/>
            <person name="Rokhsar D.S."/>
        </authorList>
    </citation>
    <scope>NUCLEOTIDE SEQUENCE [LARGE SCALE GENOMIC DNA]</scope>
    <source>
        <strain evidence="3">cv. BTx623</strain>
    </source>
</reference>
<dbReference type="Gramene" id="OQU90288">
    <property type="protein sequence ID" value="OQU90288"/>
    <property type="gene ID" value="SORBI_3002G380150"/>
</dbReference>
<protein>
    <submittedName>
        <fullName evidence="2">Uncharacterized protein</fullName>
    </submittedName>
</protein>
<accession>A0A1W0W7B1</accession>
<dbReference type="Proteomes" id="UP000000768">
    <property type="component" value="Chromosome 2"/>
</dbReference>